<dbReference type="Gene3D" id="3.40.390.10">
    <property type="entry name" value="Collagenase (Catalytic Domain)"/>
    <property type="match status" value="1"/>
</dbReference>
<sequence length="90" mass="10046">FGHAVDINVGDGVRELLGSRKPRGWAEFGAQVMEMFWSRPEVISKYARHYDTGEPMPPNMVAALLASKQSRLGVGTSRNFSYTVTDLLHH</sequence>
<evidence type="ECO:0000256" key="4">
    <source>
        <dbReference type="ARBA" id="ARBA00022801"/>
    </source>
</evidence>
<proteinExistence type="inferred from homology"/>
<evidence type="ECO:0000256" key="5">
    <source>
        <dbReference type="ARBA" id="ARBA00022833"/>
    </source>
</evidence>
<dbReference type="InterPro" id="IPR024079">
    <property type="entry name" value="MetalloPept_cat_dom_sf"/>
</dbReference>
<dbReference type="InterPro" id="IPR045090">
    <property type="entry name" value="Pept_M3A_M3B"/>
</dbReference>
<comment type="similarity">
    <text evidence="1 7">Belongs to the peptidase M3 family.</text>
</comment>
<evidence type="ECO:0000256" key="7">
    <source>
        <dbReference type="RuleBase" id="RU003435"/>
    </source>
</evidence>
<dbReference type="GO" id="GO:0006508">
    <property type="term" value="P:proteolysis"/>
    <property type="evidence" value="ECO:0007669"/>
    <property type="project" value="UniProtKB-KW"/>
</dbReference>
<keyword evidence="4 7" id="KW-0378">Hydrolase</keyword>
<dbReference type="RefSeq" id="WP_163848890.1">
    <property type="nucleotide sequence ID" value="NZ_JAAGVB010000620.1"/>
</dbReference>
<dbReference type="PANTHER" id="PTHR43660">
    <property type="entry name" value="DIPEPTIDYL CARBOXYPEPTIDASE"/>
    <property type="match status" value="1"/>
</dbReference>
<evidence type="ECO:0000313" key="9">
    <source>
        <dbReference type="EMBL" id="NEW37297.1"/>
    </source>
</evidence>
<feature type="domain" description="Peptidase M3A/M3B catalytic" evidence="8">
    <location>
        <begin position="2"/>
        <end position="90"/>
    </location>
</feature>
<dbReference type="Proteomes" id="UP000471166">
    <property type="component" value="Unassembled WGS sequence"/>
</dbReference>
<dbReference type="InterPro" id="IPR001567">
    <property type="entry name" value="Pept_M3A_M3B_dom"/>
</dbReference>
<dbReference type="GO" id="GO:0046872">
    <property type="term" value="F:metal ion binding"/>
    <property type="evidence" value="ECO:0007669"/>
    <property type="project" value="UniProtKB-UniRule"/>
</dbReference>
<dbReference type="GO" id="GO:0004222">
    <property type="term" value="F:metalloendopeptidase activity"/>
    <property type="evidence" value="ECO:0007669"/>
    <property type="project" value="InterPro"/>
</dbReference>
<name>A0A6P1CZU0_9NOCA</name>
<evidence type="ECO:0000256" key="3">
    <source>
        <dbReference type="ARBA" id="ARBA00022723"/>
    </source>
</evidence>
<comment type="cofactor">
    <cofactor evidence="7">
        <name>Zn(2+)</name>
        <dbReference type="ChEBI" id="CHEBI:29105"/>
    </cofactor>
    <text evidence="7">Binds 1 zinc ion.</text>
</comment>
<dbReference type="EMBL" id="JAAGVB010000620">
    <property type="protein sequence ID" value="NEW37297.1"/>
    <property type="molecule type" value="Genomic_DNA"/>
</dbReference>
<dbReference type="SUPFAM" id="SSF55486">
    <property type="entry name" value="Metalloproteases ('zincins'), catalytic domain"/>
    <property type="match status" value="1"/>
</dbReference>
<feature type="non-terminal residue" evidence="9">
    <location>
        <position position="1"/>
    </location>
</feature>
<evidence type="ECO:0000313" key="10">
    <source>
        <dbReference type="Proteomes" id="UP000471166"/>
    </source>
</evidence>
<accession>A0A6P1CZU0</accession>
<dbReference type="Gene3D" id="1.10.1370.10">
    <property type="entry name" value="Neurolysin, domain 3"/>
    <property type="match status" value="1"/>
</dbReference>
<evidence type="ECO:0000256" key="2">
    <source>
        <dbReference type="ARBA" id="ARBA00022670"/>
    </source>
</evidence>
<dbReference type="AlphaFoldDB" id="A0A6P1CZU0"/>
<reference evidence="9 10" key="1">
    <citation type="submission" date="2020-01" db="EMBL/GenBank/DDBJ databases">
        <title>Genetics and antimicrobial susceptibilities of Nocardia species isolated from the soil; a comparison with species isolated from humans.</title>
        <authorList>
            <person name="Carrasco G."/>
            <person name="Monzon S."/>
            <person name="Sansegundo M."/>
            <person name="Garcia E."/>
            <person name="Garrido N."/>
            <person name="Medina M.J."/>
            <person name="Villalon P."/>
            <person name="Ramirez-Arocha A.C."/>
            <person name="Jimenez P."/>
            <person name="Cuesta I."/>
            <person name="Valdezate S."/>
        </authorList>
    </citation>
    <scope>NUCLEOTIDE SEQUENCE [LARGE SCALE GENOMIC DNA]</scope>
    <source>
        <strain evidence="9 10">CNM20110626</strain>
    </source>
</reference>
<evidence type="ECO:0000256" key="6">
    <source>
        <dbReference type="ARBA" id="ARBA00023049"/>
    </source>
</evidence>
<feature type="non-terminal residue" evidence="9">
    <location>
        <position position="90"/>
    </location>
</feature>
<comment type="caution">
    <text evidence="9">The sequence shown here is derived from an EMBL/GenBank/DDBJ whole genome shotgun (WGS) entry which is preliminary data.</text>
</comment>
<gene>
    <name evidence="9" type="ORF">GV791_32795</name>
</gene>
<dbReference type="GO" id="GO:0004180">
    <property type="term" value="F:carboxypeptidase activity"/>
    <property type="evidence" value="ECO:0007669"/>
    <property type="project" value="TreeGrafter"/>
</dbReference>
<dbReference type="PANTHER" id="PTHR43660:SF1">
    <property type="entry name" value="DIPEPTIDYL CARBOXYPEPTIDASE"/>
    <property type="match status" value="1"/>
</dbReference>
<keyword evidence="3 7" id="KW-0479">Metal-binding</keyword>
<organism evidence="9 10">
    <name type="scientific">Nocardia cyriacigeorgica</name>
    <dbReference type="NCBI Taxonomy" id="135487"/>
    <lineage>
        <taxon>Bacteria</taxon>
        <taxon>Bacillati</taxon>
        <taxon>Actinomycetota</taxon>
        <taxon>Actinomycetes</taxon>
        <taxon>Mycobacteriales</taxon>
        <taxon>Nocardiaceae</taxon>
        <taxon>Nocardia</taxon>
    </lineage>
</organism>
<dbReference type="Pfam" id="PF01432">
    <property type="entry name" value="Peptidase_M3"/>
    <property type="match status" value="1"/>
</dbReference>
<evidence type="ECO:0000259" key="8">
    <source>
        <dbReference type="Pfam" id="PF01432"/>
    </source>
</evidence>
<keyword evidence="2 7" id="KW-0645">Protease</keyword>
<keyword evidence="6 7" id="KW-0482">Metalloprotease</keyword>
<dbReference type="GO" id="GO:0005829">
    <property type="term" value="C:cytosol"/>
    <property type="evidence" value="ECO:0007669"/>
    <property type="project" value="TreeGrafter"/>
</dbReference>
<evidence type="ECO:0000256" key="1">
    <source>
        <dbReference type="ARBA" id="ARBA00006040"/>
    </source>
</evidence>
<dbReference type="InterPro" id="IPR024077">
    <property type="entry name" value="Neurolysin/TOP_dom2"/>
</dbReference>
<keyword evidence="5 7" id="KW-0862">Zinc</keyword>
<protein>
    <submittedName>
        <fullName evidence="9">M3 family metallopeptidase</fullName>
    </submittedName>
</protein>